<evidence type="ECO:0000313" key="1">
    <source>
        <dbReference type="EMBL" id="CAF0739755.1"/>
    </source>
</evidence>
<dbReference type="InterPro" id="IPR032675">
    <property type="entry name" value="LRR_dom_sf"/>
</dbReference>
<protein>
    <recommendedName>
        <fullName evidence="5">F-box domain-containing protein</fullName>
    </recommendedName>
</protein>
<proteinExistence type="predicted"/>
<evidence type="ECO:0000313" key="4">
    <source>
        <dbReference type="Proteomes" id="UP000663852"/>
    </source>
</evidence>
<evidence type="ECO:0000313" key="3">
    <source>
        <dbReference type="Proteomes" id="UP000663828"/>
    </source>
</evidence>
<name>A0A813NQ07_ADIRI</name>
<dbReference type="EMBL" id="CAJNOR010000752">
    <property type="protein sequence ID" value="CAF0998691.1"/>
    <property type="molecule type" value="Genomic_DNA"/>
</dbReference>
<dbReference type="Gene3D" id="3.80.10.10">
    <property type="entry name" value="Ribonuclease Inhibitor"/>
    <property type="match status" value="1"/>
</dbReference>
<accession>A0A813NQ07</accession>
<dbReference type="SUPFAM" id="SSF52047">
    <property type="entry name" value="RNI-like"/>
    <property type="match status" value="1"/>
</dbReference>
<dbReference type="Proteomes" id="UP000663828">
    <property type="component" value="Unassembled WGS sequence"/>
</dbReference>
<evidence type="ECO:0000313" key="2">
    <source>
        <dbReference type="EMBL" id="CAF0998691.1"/>
    </source>
</evidence>
<gene>
    <name evidence="1" type="ORF">EDS130_LOCUS1651</name>
    <name evidence="2" type="ORF">XAT740_LOCUS13087</name>
</gene>
<organism evidence="1 4">
    <name type="scientific">Adineta ricciae</name>
    <name type="common">Rotifer</name>
    <dbReference type="NCBI Taxonomy" id="249248"/>
    <lineage>
        <taxon>Eukaryota</taxon>
        <taxon>Metazoa</taxon>
        <taxon>Spiralia</taxon>
        <taxon>Gnathifera</taxon>
        <taxon>Rotifera</taxon>
        <taxon>Eurotatoria</taxon>
        <taxon>Bdelloidea</taxon>
        <taxon>Adinetida</taxon>
        <taxon>Adinetidae</taxon>
        <taxon>Adineta</taxon>
    </lineage>
</organism>
<comment type="caution">
    <text evidence="1">The sequence shown here is derived from an EMBL/GenBank/DDBJ whole genome shotgun (WGS) entry which is preliminary data.</text>
</comment>
<keyword evidence="3" id="KW-1185">Reference proteome</keyword>
<dbReference type="OrthoDB" id="9992218at2759"/>
<reference evidence="1" key="1">
    <citation type="submission" date="2021-02" db="EMBL/GenBank/DDBJ databases">
        <authorList>
            <person name="Nowell W R."/>
        </authorList>
    </citation>
    <scope>NUCLEOTIDE SEQUENCE</scope>
</reference>
<sequence>MSDSACFESCPNEIFHEIFDYFSLHGLYYSFHGLNQRINHSLQSINRRELRLRSTDDEPELRLARFFSPTINVLTIYDDFAINLNQHPKLDSLTYAYATTEQIEHFIRMKSLHQRLKYLNITSDELTLFMKYLFSNKFLSLRSCTIRNIDSMTKSPWRISPSLSSIITCDQKNLLPCILQSCPKLERLSIAIHRYSTTDSTLFVSSQCLTHLSIEIIQPAWTTIAIKRLCSSIHLPNLTFFRICSHESSANHFDFAQLIPVFQNKLPRLQQFQCDILFAKEAQIADIKSIRNLHPSLFKLLELDCQIDGVRRIYTNCESESLIE</sequence>
<dbReference type="EMBL" id="CAJNOJ010000004">
    <property type="protein sequence ID" value="CAF0739755.1"/>
    <property type="molecule type" value="Genomic_DNA"/>
</dbReference>
<evidence type="ECO:0008006" key="5">
    <source>
        <dbReference type="Google" id="ProtNLM"/>
    </source>
</evidence>
<dbReference type="AlphaFoldDB" id="A0A813NQ07"/>
<dbReference type="Proteomes" id="UP000663852">
    <property type="component" value="Unassembled WGS sequence"/>
</dbReference>